<dbReference type="SMART" id="SM01016">
    <property type="entry name" value="Arg_tRNA_synt_N"/>
    <property type="match status" value="1"/>
</dbReference>
<gene>
    <name evidence="8 13" type="primary">argS</name>
    <name evidence="13" type="ORF">LVJ94_22185</name>
</gene>
<evidence type="ECO:0000259" key="11">
    <source>
        <dbReference type="SMART" id="SM00836"/>
    </source>
</evidence>
<evidence type="ECO:0000313" key="14">
    <source>
        <dbReference type="Proteomes" id="UP001374803"/>
    </source>
</evidence>
<dbReference type="Pfam" id="PF05746">
    <property type="entry name" value="DALR_1"/>
    <property type="match status" value="1"/>
</dbReference>
<comment type="catalytic activity">
    <reaction evidence="7 8">
        <text>tRNA(Arg) + L-arginine + ATP = L-arginyl-tRNA(Arg) + AMP + diphosphate</text>
        <dbReference type="Rhea" id="RHEA:20301"/>
        <dbReference type="Rhea" id="RHEA-COMP:9658"/>
        <dbReference type="Rhea" id="RHEA-COMP:9673"/>
        <dbReference type="ChEBI" id="CHEBI:30616"/>
        <dbReference type="ChEBI" id="CHEBI:32682"/>
        <dbReference type="ChEBI" id="CHEBI:33019"/>
        <dbReference type="ChEBI" id="CHEBI:78442"/>
        <dbReference type="ChEBI" id="CHEBI:78513"/>
        <dbReference type="ChEBI" id="CHEBI:456215"/>
        <dbReference type="EC" id="6.1.1.19"/>
    </reaction>
</comment>
<evidence type="ECO:0000256" key="1">
    <source>
        <dbReference type="ARBA" id="ARBA00005594"/>
    </source>
</evidence>
<dbReference type="SUPFAM" id="SSF55190">
    <property type="entry name" value="Arginyl-tRNA synthetase (ArgRS), N-terminal 'additional' domain"/>
    <property type="match status" value="1"/>
</dbReference>
<evidence type="ECO:0000256" key="2">
    <source>
        <dbReference type="ARBA" id="ARBA00022598"/>
    </source>
</evidence>
<dbReference type="PANTHER" id="PTHR11956">
    <property type="entry name" value="ARGINYL-TRNA SYNTHETASE"/>
    <property type="match status" value="1"/>
</dbReference>
<dbReference type="HAMAP" id="MF_00123">
    <property type="entry name" value="Arg_tRNA_synth"/>
    <property type="match status" value="1"/>
</dbReference>
<dbReference type="Proteomes" id="UP001374803">
    <property type="component" value="Chromosome"/>
</dbReference>
<dbReference type="SMART" id="SM00836">
    <property type="entry name" value="DALR_1"/>
    <property type="match status" value="1"/>
</dbReference>
<dbReference type="RefSeq" id="WP_394839598.1">
    <property type="nucleotide sequence ID" value="NZ_CP089929.1"/>
</dbReference>
<evidence type="ECO:0000256" key="8">
    <source>
        <dbReference type="HAMAP-Rule" id="MF_00123"/>
    </source>
</evidence>
<dbReference type="SUPFAM" id="SSF52374">
    <property type="entry name" value="Nucleotidylyl transferase"/>
    <property type="match status" value="1"/>
</dbReference>
<evidence type="ECO:0000256" key="3">
    <source>
        <dbReference type="ARBA" id="ARBA00022741"/>
    </source>
</evidence>
<dbReference type="EC" id="6.1.1.19" evidence="8"/>
<comment type="subcellular location">
    <subcellularLocation>
        <location evidence="8">Cytoplasm</location>
    </subcellularLocation>
</comment>
<dbReference type="InterPro" id="IPR001278">
    <property type="entry name" value="Arg-tRNA-ligase"/>
</dbReference>
<dbReference type="InterPro" id="IPR005148">
    <property type="entry name" value="Arg-tRNA-synth_N"/>
</dbReference>
<feature type="region of interest" description="Disordered" evidence="10">
    <location>
        <begin position="582"/>
        <end position="610"/>
    </location>
</feature>
<organism evidence="13 14">
    <name type="scientific">Pendulispora rubella</name>
    <dbReference type="NCBI Taxonomy" id="2741070"/>
    <lineage>
        <taxon>Bacteria</taxon>
        <taxon>Pseudomonadati</taxon>
        <taxon>Myxococcota</taxon>
        <taxon>Myxococcia</taxon>
        <taxon>Myxococcales</taxon>
        <taxon>Sorangiineae</taxon>
        <taxon>Pendulisporaceae</taxon>
        <taxon>Pendulispora</taxon>
    </lineage>
</organism>
<keyword evidence="2 8" id="KW-0436">Ligase</keyword>
<evidence type="ECO:0000256" key="6">
    <source>
        <dbReference type="ARBA" id="ARBA00023146"/>
    </source>
</evidence>
<keyword evidence="14" id="KW-1185">Reference proteome</keyword>
<dbReference type="InterPro" id="IPR036695">
    <property type="entry name" value="Arg-tRNA-synth_N_sf"/>
</dbReference>
<dbReference type="PRINTS" id="PR01038">
    <property type="entry name" value="TRNASYNTHARG"/>
</dbReference>
<dbReference type="SUPFAM" id="SSF47323">
    <property type="entry name" value="Anticodon-binding domain of a subclass of class I aminoacyl-tRNA synthetases"/>
    <property type="match status" value="1"/>
</dbReference>
<dbReference type="InterPro" id="IPR009080">
    <property type="entry name" value="tRNAsynth_Ia_anticodon-bd"/>
</dbReference>
<dbReference type="PANTHER" id="PTHR11956:SF5">
    <property type="entry name" value="ARGININE--TRNA LIGASE, CYTOPLASMIC"/>
    <property type="match status" value="1"/>
</dbReference>
<evidence type="ECO:0000256" key="10">
    <source>
        <dbReference type="SAM" id="MobiDB-lite"/>
    </source>
</evidence>
<dbReference type="InterPro" id="IPR035684">
    <property type="entry name" value="ArgRS_core"/>
</dbReference>
<dbReference type="Pfam" id="PF03485">
    <property type="entry name" value="Arg_tRNA_synt_N"/>
    <property type="match status" value="1"/>
</dbReference>
<evidence type="ECO:0000259" key="12">
    <source>
        <dbReference type="SMART" id="SM01016"/>
    </source>
</evidence>
<protein>
    <recommendedName>
        <fullName evidence="8">Arginine--tRNA ligase</fullName>
        <ecNumber evidence="8">6.1.1.19</ecNumber>
    </recommendedName>
    <alternativeName>
        <fullName evidence="8">Arginyl-tRNA synthetase</fullName>
        <shortName evidence="8">ArgRS</shortName>
    </alternativeName>
</protein>
<dbReference type="Pfam" id="PF00750">
    <property type="entry name" value="tRNA-synt_1d"/>
    <property type="match status" value="2"/>
</dbReference>
<dbReference type="EMBL" id="CP089983">
    <property type="protein sequence ID" value="WXB09925.1"/>
    <property type="molecule type" value="Genomic_DNA"/>
</dbReference>
<dbReference type="Gene3D" id="3.40.50.620">
    <property type="entry name" value="HUPs"/>
    <property type="match status" value="1"/>
</dbReference>
<evidence type="ECO:0000313" key="13">
    <source>
        <dbReference type="EMBL" id="WXB09925.1"/>
    </source>
</evidence>
<keyword evidence="3 8" id="KW-0547">Nucleotide-binding</keyword>
<keyword evidence="5 8" id="KW-0648">Protein biosynthesis</keyword>
<accession>A0ABZ2LHS9</accession>
<dbReference type="InterPro" id="IPR008909">
    <property type="entry name" value="DALR_anticod-bd"/>
</dbReference>
<evidence type="ECO:0000256" key="9">
    <source>
        <dbReference type="RuleBase" id="RU363038"/>
    </source>
</evidence>
<feature type="short sequence motif" description="'HIGH' region" evidence="8">
    <location>
        <begin position="135"/>
        <end position="145"/>
    </location>
</feature>
<dbReference type="Gene3D" id="3.30.1360.70">
    <property type="entry name" value="Arginyl tRNA synthetase N-terminal domain"/>
    <property type="match status" value="1"/>
</dbReference>
<keyword evidence="6 8" id="KW-0030">Aminoacyl-tRNA synthetase</keyword>
<evidence type="ECO:0000256" key="4">
    <source>
        <dbReference type="ARBA" id="ARBA00022840"/>
    </source>
</evidence>
<reference evidence="13" key="1">
    <citation type="submission" date="2021-12" db="EMBL/GenBank/DDBJ databases">
        <title>Discovery of the Pendulisporaceae a myxobacterial family with distinct sporulation behavior and unique specialized metabolism.</title>
        <authorList>
            <person name="Garcia R."/>
            <person name="Popoff A."/>
            <person name="Bader C.D."/>
            <person name="Loehr J."/>
            <person name="Walesch S."/>
            <person name="Walt C."/>
            <person name="Boldt J."/>
            <person name="Bunk B."/>
            <person name="Haeckl F.J.F.P.J."/>
            <person name="Gunesch A.P."/>
            <person name="Birkelbach J."/>
            <person name="Nuebel U."/>
            <person name="Pietschmann T."/>
            <person name="Bach T."/>
            <person name="Mueller R."/>
        </authorList>
    </citation>
    <scope>NUCLEOTIDE SEQUENCE</scope>
    <source>
        <strain evidence="13">MSr11367</strain>
    </source>
</reference>
<dbReference type="CDD" id="cd00671">
    <property type="entry name" value="ArgRS_core"/>
    <property type="match status" value="1"/>
</dbReference>
<dbReference type="NCBIfam" id="TIGR00456">
    <property type="entry name" value="argS"/>
    <property type="match status" value="1"/>
</dbReference>
<evidence type="ECO:0000256" key="5">
    <source>
        <dbReference type="ARBA" id="ARBA00022917"/>
    </source>
</evidence>
<comment type="subunit">
    <text evidence="8">Monomer.</text>
</comment>
<comment type="similarity">
    <text evidence="1 8 9">Belongs to the class-I aminoacyl-tRNA synthetase family.</text>
</comment>
<proteinExistence type="inferred from homology"/>
<feature type="domain" description="Arginyl tRNA synthetase N-terminal" evidence="12">
    <location>
        <begin position="5"/>
        <end position="99"/>
    </location>
</feature>
<dbReference type="GO" id="GO:0004814">
    <property type="term" value="F:arginine-tRNA ligase activity"/>
    <property type="evidence" value="ECO:0007669"/>
    <property type="project" value="UniProtKB-EC"/>
</dbReference>
<name>A0ABZ2LHS9_9BACT</name>
<dbReference type="Gene3D" id="1.10.730.10">
    <property type="entry name" value="Isoleucyl-tRNA Synthetase, Domain 1"/>
    <property type="match status" value="1"/>
</dbReference>
<dbReference type="InterPro" id="IPR014729">
    <property type="entry name" value="Rossmann-like_a/b/a_fold"/>
</dbReference>
<evidence type="ECO:0000256" key="7">
    <source>
        <dbReference type="ARBA" id="ARBA00049339"/>
    </source>
</evidence>
<keyword evidence="8" id="KW-0963">Cytoplasm</keyword>
<feature type="domain" description="DALR anticodon binding" evidence="11">
    <location>
        <begin position="448"/>
        <end position="585"/>
    </location>
</feature>
<keyword evidence="4 8" id="KW-0067">ATP-binding</keyword>
<sequence>MSLIDRVRESLHHALSRLAQEGAFAVGTADGLGAEATWTVERPKRPEHGDFATNIALVLNKRVKLAPRALAEALVRALASDPIIASAEIAGPGFINLRLHPRAFHAELDAVLRAGSAFGRAPAGPQRVNLEFVSANPTGPINVASGRNAIYGDSVGRLLEATGWRVTREYYINDRGNQIRLFAESVKAIHAGRDVPEDGYQGEYVKELAQHLAQVDPAALSGDTEALGRTCVTWMLRGIHGSKVLPGISTSLASLGVYFDVWFSEESLHRWGAVPMALAQLERDGHLVRKDGALFFVAKGDQEDKDRVVQKSNGDYSYFASDIGYAKDKIGRGYDQMIIVLGADHHGYKPRMRNAVEALGFSADRLECLFYQLVFIYRNGEMVRSSKRAGNFVTIEEVADEIDEAAGRKGAGSDAIRFFFLSRNANSNVDFDIDLAKKKSLDNPVFYVQYGHARLCSILRKAESLGIQVRTHLSPDEWASLVHPDELAIASRLAEFPDLVRTAAALREPHRVVFFVQELARDFQSYFTRLKTDPILPQASQRAAEGWEAQWDHDKTAARLAWVEAMRVAYRAALELLGVSAPERMERPAEDDGGDAAEGPHAAGDKDDVA</sequence>